<proteinExistence type="predicted"/>
<evidence type="ECO:0000313" key="8">
    <source>
        <dbReference type="Proteomes" id="UP000253792"/>
    </source>
</evidence>
<reference evidence="7 8" key="1">
    <citation type="journal article" date="2018" name="Elife">
        <title>Discovery and characterization of a prevalent human gut bacterial enzyme sufficient for the inactivation of a family of plant toxins.</title>
        <authorList>
            <person name="Koppel N."/>
            <person name="Bisanz J.E."/>
            <person name="Pandelia M.E."/>
            <person name="Turnbaugh P.J."/>
            <person name="Balskus E.P."/>
        </authorList>
    </citation>
    <scope>NUCLEOTIDE SEQUENCE [LARGE SCALE GENOMIC DNA]</scope>
    <source>
        <strain evidence="8">anaerobia AP69FAA</strain>
    </source>
</reference>
<dbReference type="InterPro" id="IPR057661">
    <property type="entry name" value="RsdA/BaiN/AoA(So)_Rossmann"/>
</dbReference>
<dbReference type="Pfam" id="PF22780">
    <property type="entry name" value="HI0933_like_1st"/>
    <property type="match status" value="1"/>
</dbReference>
<dbReference type="PANTHER" id="PTHR42887:SF2">
    <property type="entry name" value="OS12G0638800 PROTEIN"/>
    <property type="match status" value="1"/>
</dbReference>
<sequence length="523" mass="55591">MAGMETIAIIGGGASGLMAAVEASLALRQAGAVAHVALFEADPERIGRSILATGNGRCNISNACISADAYRNQAFVEQALMHLQSAYVAERGATSMRTLGTNLVLERFADMGLVTREESEGRLYPMANKATSVLDVLRSAAAELGVDVQTDKRALRVDAPAPGGAGCFNIRFADKTIAHAAAVIVAVGGRAASGIQLPEPLACSDMQPVLGPLRVEAQSAKLTRQLNNIRVRGAVHLERGGQRIASERGELLFRDYGVSGVSVFNLSRFAQPGDDLVVDFLPDIPPQDMERFMMTRRKRMQKLLGSPLALDRFLEGLLLPAVSAAALRQAGLRTGDWFTQEMIPQLCDMLKGMRLTVEGIGDERQCQVRRGGFPVERFSPATCEAFDVPGLFVTGEALDVDAPCGGFNLHWAWSSGMLAGRAAADRVASGEGVERDGACAEAAKRSSSKRSPFYTGDVNPSSGHDSRSPVVSRSGSSQAAAHAGGSSSFSRAGKPHPSHRGERGKSRNQRGGDAARNARHRNR</sequence>
<protein>
    <submittedName>
        <fullName evidence="7">Aminoacetone oxidase family FAD-binding enzyme</fullName>
    </submittedName>
</protein>
<dbReference type="Gene3D" id="3.50.50.60">
    <property type="entry name" value="FAD/NAD(P)-binding domain"/>
    <property type="match status" value="1"/>
</dbReference>
<dbReference type="Gene3D" id="1.10.8.260">
    <property type="entry name" value="HI0933 insert domain-like"/>
    <property type="match status" value="1"/>
</dbReference>
<accession>A0A369L638</accession>
<dbReference type="SUPFAM" id="SSF160996">
    <property type="entry name" value="HI0933 insert domain-like"/>
    <property type="match status" value="1"/>
</dbReference>
<dbReference type="AlphaFoldDB" id="A0A369L638"/>
<name>A0A369L638_9ACTN</name>
<dbReference type="OrthoDB" id="9773233at2"/>
<dbReference type="InterPro" id="IPR023166">
    <property type="entry name" value="BaiN-like_dom_sf"/>
</dbReference>
<dbReference type="EMBL" id="PPTP01000011">
    <property type="protein sequence ID" value="RDB54339.1"/>
    <property type="molecule type" value="Genomic_DNA"/>
</dbReference>
<feature type="domain" description="RsdA/BaiN/AoA(So)-like Rossmann fold-like" evidence="5">
    <location>
        <begin position="6"/>
        <end position="421"/>
    </location>
</feature>
<evidence type="ECO:0000259" key="6">
    <source>
        <dbReference type="Pfam" id="PF22780"/>
    </source>
</evidence>
<evidence type="ECO:0000256" key="3">
    <source>
        <dbReference type="ARBA" id="ARBA00022827"/>
    </source>
</evidence>
<evidence type="ECO:0000259" key="5">
    <source>
        <dbReference type="Pfam" id="PF03486"/>
    </source>
</evidence>
<evidence type="ECO:0000256" key="4">
    <source>
        <dbReference type="SAM" id="MobiDB-lite"/>
    </source>
</evidence>
<dbReference type="InterPro" id="IPR055178">
    <property type="entry name" value="RsdA/BaiN/AoA(So)-like_dom"/>
</dbReference>
<dbReference type="InterPro" id="IPR036188">
    <property type="entry name" value="FAD/NAD-bd_sf"/>
</dbReference>
<comment type="cofactor">
    <cofactor evidence="1">
        <name>FAD</name>
        <dbReference type="ChEBI" id="CHEBI:57692"/>
    </cofactor>
</comment>
<gene>
    <name evidence="7" type="ORF">C1880_09390</name>
</gene>
<dbReference type="InterPro" id="IPR004792">
    <property type="entry name" value="BaiN-like"/>
</dbReference>
<feature type="domain" description="RsdA/BaiN/AoA(So)-like insert" evidence="6">
    <location>
        <begin position="208"/>
        <end position="361"/>
    </location>
</feature>
<dbReference type="NCBIfam" id="TIGR00275">
    <property type="entry name" value="aminoacetone oxidase family FAD-binding enzyme"/>
    <property type="match status" value="1"/>
</dbReference>
<dbReference type="PANTHER" id="PTHR42887">
    <property type="entry name" value="OS12G0638800 PROTEIN"/>
    <property type="match status" value="1"/>
</dbReference>
<evidence type="ECO:0000256" key="1">
    <source>
        <dbReference type="ARBA" id="ARBA00001974"/>
    </source>
</evidence>
<feature type="region of interest" description="Disordered" evidence="4">
    <location>
        <begin position="441"/>
        <end position="523"/>
    </location>
</feature>
<evidence type="ECO:0000256" key="2">
    <source>
        <dbReference type="ARBA" id="ARBA00022630"/>
    </source>
</evidence>
<dbReference type="Pfam" id="PF03486">
    <property type="entry name" value="HI0933_like"/>
    <property type="match status" value="1"/>
</dbReference>
<keyword evidence="8" id="KW-1185">Reference proteome</keyword>
<comment type="caution">
    <text evidence="7">The sequence shown here is derived from an EMBL/GenBank/DDBJ whole genome shotgun (WGS) entry which is preliminary data.</text>
</comment>
<dbReference type="Proteomes" id="UP000253792">
    <property type="component" value="Unassembled WGS sequence"/>
</dbReference>
<evidence type="ECO:0000313" key="7">
    <source>
        <dbReference type="EMBL" id="RDB54339.1"/>
    </source>
</evidence>
<dbReference type="Gene3D" id="2.40.30.10">
    <property type="entry name" value="Translation factors"/>
    <property type="match status" value="1"/>
</dbReference>
<keyword evidence="3" id="KW-0274">FAD</keyword>
<feature type="compositionally biased region" description="Low complexity" evidence="4">
    <location>
        <begin position="468"/>
        <end position="492"/>
    </location>
</feature>
<dbReference type="STRING" id="1034345.GCA_000236865_01952"/>
<organism evidence="7 8">
    <name type="scientific">Senegalimassilia anaerobia</name>
    <dbReference type="NCBI Taxonomy" id="1473216"/>
    <lineage>
        <taxon>Bacteria</taxon>
        <taxon>Bacillati</taxon>
        <taxon>Actinomycetota</taxon>
        <taxon>Coriobacteriia</taxon>
        <taxon>Coriobacteriales</taxon>
        <taxon>Coriobacteriaceae</taxon>
        <taxon>Senegalimassilia</taxon>
    </lineage>
</organism>
<dbReference type="SUPFAM" id="SSF51905">
    <property type="entry name" value="FAD/NAD(P)-binding domain"/>
    <property type="match status" value="1"/>
</dbReference>
<keyword evidence="2" id="KW-0285">Flavoprotein</keyword>